<dbReference type="PANTHER" id="PTHR10404:SF46">
    <property type="entry name" value="VACUOLAR PROTEIN SORTING-ASSOCIATED PROTEIN 70"/>
    <property type="match status" value="1"/>
</dbReference>
<dbReference type="Gene3D" id="1.20.930.40">
    <property type="entry name" value="Transferrin receptor-like, dimerisation domain"/>
    <property type="match status" value="1"/>
</dbReference>
<evidence type="ECO:0000313" key="6">
    <source>
        <dbReference type="EMBL" id="AZU60555.1"/>
    </source>
</evidence>
<keyword evidence="6" id="KW-0031">Aminopeptidase</keyword>
<dbReference type="RefSeq" id="WP_127485229.1">
    <property type="nucleotide sequence ID" value="NZ_CP022572.1"/>
</dbReference>
<dbReference type="FunFam" id="3.40.630.10:FF:000101">
    <property type="entry name" value="N-acetylated alpha-linked acidic dipeptidase like 1"/>
    <property type="match status" value="1"/>
</dbReference>
<evidence type="ECO:0000256" key="2">
    <source>
        <dbReference type="SAM" id="SignalP"/>
    </source>
</evidence>
<dbReference type="Pfam" id="PF04389">
    <property type="entry name" value="Peptidase_M28"/>
    <property type="match status" value="1"/>
</dbReference>
<dbReference type="Gene3D" id="3.40.630.10">
    <property type="entry name" value="Zn peptidases"/>
    <property type="match status" value="1"/>
</dbReference>
<comment type="similarity">
    <text evidence="1">Belongs to the peptidase M28 family. M28B subfamily.</text>
</comment>
<dbReference type="PANTHER" id="PTHR10404">
    <property type="entry name" value="N-ACETYLATED-ALPHA-LINKED ACIDIC DIPEPTIDASE"/>
    <property type="match status" value="1"/>
</dbReference>
<keyword evidence="7" id="KW-1185">Reference proteome</keyword>
<dbReference type="InterPro" id="IPR046450">
    <property type="entry name" value="PA_dom_sf"/>
</dbReference>
<feature type="domain" description="PA" evidence="3">
    <location>
        <begin position="159"/>
        <end position="245"/>
    </location>
</feature>
<dbReference type="InterPro" id="IPR003137">
    <property type="entry name" value="PA_domain"/>
</dbReference>
<gene>
    <name evidence="6" type="ORF">CHR53_04330</name>
</gene>
<evidence type="ECO:0000313" key="7">
    <source>
        <dbReference type="Proteomes" id="UP000282892"/>
    </source>
</evidence>
<keyword evidence="2" id="KW-0732">Signal</keyword>
<dbReference type="STRING" id="1193713.GCA_001636315_03389"/>
<evidence type="ECO:0000256" key="1">
    <source>
        <dbReference type="ARBA" id="ARBA00005634"/>
    </source>
</evidence>
<reference evidence="6 7" key="1">
    <citation type="submission" date="2017-07" db="EMBL/GenBank/DDBJ databases">
        <title>The complete genome sequence of Bacillus mesonae strain H20-5, an efficient strain improving plant abiotic stress resistance.</title>
        <authorList>
            <person name="Kim S.Y."/>
            <person name="Song H."/>
            <person name="Sang M.K."/>
            <person name="Weon H.-Y."/>
            <person name="Song J."/>
        </authorList>
    </citation>
    <scope>NUCLEOTIDE SEQUENCE [LARGE SCALE GENOMIC DNA]</scope>
    <source>
        <strain evidence="6 7">H20-5</strain>
    </source>
</reference>
<dbReference type="Gene3D" id="3.50.30.30">
    <property type="match status" value="1"/>
</dbReference>
<dbReference type="GO" id="GO:0004177">
    <property type="term" value="F:aminopeptidase activity"/>
    <property type="evidence" value="ECO:0007669"/>
    <property type="project" value="UniProtKB-KW"/>
</dbReference>
<dbReference type="OrthoDB" id="233977at2"/>
<evidence type="ECO:0000259" key="5">
    <source>
        <dbReference type="Pfam" id="PF04389"/>
    </source>
</evidence>
<dbReference type="Proteomes" id="UP000282892">
    <property type="component" value="Chromosome"/>
</dbReference>
<feature type="domain" description="Peptidase M28" evidence="5">
    <location>
        <begin position="338"/>
        <end position="526"/>
    </location>
</feature>
<evidence type="ECO:0000259" key="3">
    <source>
        <dbReference type="Pfam" id="PF02225"/>
    </source>
</evidence>
<protein>
    <submittedName>
        <fullName evidence="6">Aminopeptidase</fullName>
    </submittedName>
</protein>
<dbReference type="InterPro" id="IPR007365">
    <property type="entry name" value="TFR-like_dimer_dom"/>
</dbReference>
<keyword evidence="6" id="KW-0645">Protease</keyword>
<dbReference type="SUPFAM" id="SSF53187">
    <property type="entry name" value="Zn-dependent exopeptidases"/>
    <property type="match status" value="1"/>
</dbReference>
<dbReference type="SUPFAM" id="SSF47672">
    <property type="entry name" value="Transferrin receptor-like dimerisation domain"/>
    <property type="match status" value="1"/>
</dbReference>
<dbReference type="KEGG" id="nmk:CHR53_04330"/>
<dbReference type="InterPro" id="IPR039373">
    <property type="entry name" value="Peptidase_M28B"/>
</dbReference>
<dbReference type="Pfam" id="PF04253">
    <property type="entry name" value="TFR_dimer"/>
    <property type="match status" value="1"/>
</dbReference>
<dbReference type="FunFam" id="3.50.30.30:FF:000045">
    <property type="entry name" value="Predicted protein"/>
    <property type="match status" value="1"/>
</dbReference>
<dbReference type="InterPro" id="IPR007484">
    <property type="entry name" value="Peptidase_M28"/>
</dbReference>
<accession>A0A3T0HTX0</accession>
<feature type="chain" id="PRO_5038940312" evidence="2">
    <location>
        <begin position="29"/>
        <end position="704"/>
    </location>
</feature>
<name>A0A3T0HTX0_9BACI</name>
<dbReference type="Pfam" id="PF02225">
    <property type="entry name" value="PA"/>
    <property type="match status" value="1"/>
</dbReference>
<proteinExistence type="inferred from homology"/>
<dbReference type="EMBL" id="CP022572">
    <property type="protein sequence ID" value="AZU60555.1"/>
    <property type="molecule type" value="Genomic_DNA"/>
</dbReference>
<sequence>MNGKMKKNKRKWLVGIVGAALLASPVLGQSANANSSSKLYGFTDTKSKWQTQIESALMDSIKESSLQYYSEGLAKRPALAGSAGNEEALKFAVDQLRKAGLKPQVKTYDTYLSSPKSISVTQTAPIKKELKVIEDLDPQTPYINDVIPGFNAYSPSGTVEGEVVYANYGTPEDFEKLKELGISLKDKIVLTRYGKNFRGVKPDLAAQYGAAGVLIYSDPADYVRGDVYPKGPWLPSDGIQRGSILSIYKYPGDPLTPGEPAIKGVKRIDPAKAASLPKIPTTPISYGEAKEILKTMTGQEAPAAWQGGLDFTYHLGSENTKVKLSLDIEYGQKPVNDVIVTIPGSKYPKEKIVIGAHRDTWAYGASDNVSGWAATMEIAKSLAELSKKGWQPERTIVLAGWDGEEHGLIGSTEWVEEERKDLTENAVAYINLDGVAGQNFSASAVPSLNQLMYDITKAVPKPGTDGSVFDHWVSRSGTDKPRLGQLGSGSDYTAFIQHIGVPSIGFGFSSPNGLNHSAYDNLDALQRFDDPGYKHQTAAAEMAGIMALRLANAEALPFKYSDYADNVLALIQEIKKNDTFGVDLRRLEENTLKWRDTALSLEQASAKILADNKVTKTEEKQLKEINRALLQQERDFINKKGLASREWFKHQIWAPGLTTGYAALPLPALAEAQMAGDKNAFKKAVKNLEKALQDAAKTADKAIK</sequence>
<dbReference type="AlphaFoldDB" id="A0A3T0HTX0"/>
<dbReference type="InterPro" id="IPR036757">
    <property type="entry name" value="TFR-like_dimer_dom_sf"/>
</dbReference>
<organism evidence="6 7">
    <name type="scientific">Neobacillus mesonae</name>
    <dbReference type="NCBI Taxonomy" id="1193713"/>
    <lineage>
        <taxon>Bacteria</taxon>
        <taxon>Bacillati</taxon>
        <taxon>Bacillota</taxon>
        <taxon>Bacilli</taxon>
        <taxon>Bacillales</taxon>
        <taxon>Bacillaceae</taxon>
        <taxon>Neobacillus</taxon>
    </lineage>
</organism>
<feature type="signal peptide" evidence="2">
    <location>
        <begin position="1"/>
        <end position="28"/>
    </location>
</feature>
<dbReference type="SUPFAM" id="SSF52025">
    <property type="entry name" value="PA domain"/>
    <property type="match status" value="1"/>
</dbReference>
<evidence type="ECO:0000259" key="4">
    <source>
        <dbReference type="Pfam" id="PF04253"/>
    </source>
</evidence>
<feature type="domain" description="Transferrin receptor-like dimerisation" evidence="4">
    <location>
        <begin position="582"/>
        <end position="698"/>
    </location>
</feature>
<keyword evidence="6" id="KW-0378">Hydrolase</keyword>
<dbReference type="CDD" id="cd02121">
    <property type="entry name" value="PA_GCPII_like"/>
    <property type="match status" value="1"/>
</dbReference>